<evidence type="ECO:0000256" key="1">
    <source>
        <dbReference type="SAM" id="MobiDB-lite"/>
    </source>
</evidence>
<evidence type="ECO:0000313" key="2">
    <source>
        <dbReference type="EMBL" id="KAJ8882110.1"/>
    </source>
</evidence>
<dbReference type="Proteomes" id="UP001159363">
    <property type="component" value="Chromosome 5"/>
</dbReference>
<sequence length="452" mass="49186">MEQRLDICEARYAFSYTFHRCIPPPQSWSEHLWVNIFDTSELIRKPDSDLGGSPLLTTSPSPSITPSVVRLRAGRISSAPSIHYSHLFHLLPSSPTFTPHSIVRLRRENSYVAPDISRLPYSKESRRPSHDVICAILAPKTGQSITAHLQGKKRKGGETHTANHNTAVEVGGGREGKVEQPFTTQLMGRGECQLLCSILNLGSAILCLLPLNPSPVPRERPPARDIVQHDSQMRGSGSGRAGDRARIAVVGGEHPSHCATTAPSGIYSADKSGNIYKSMVYSRIYEGEANTLESTKANVQPDKSGSCNFRDKSGSFYTSTSDIGSKSILESMIEYHASTHETSQAIKASINKAVSTGAPESTTTKVQASTPQTKTRQGVKASTNKSVSTRAPESTTTKVHVSESTLKTSQLSTLECTMTDHVSTSETRAMHVKNRRVLADGTHAEINYSKYK</sequence>
<dbReference type="EMBL" id="JARBHB010000006">
    <property type="protein sequence ID" value="KAJ8882110.1"/>
    <property type="molecule type" value="Genomic_DNA"/>
</dbReference>
<feature type="region of interest" description="Disordered" evidence="1">
    <location>
        <begin position="355"/>
        <end position="406"/>
    </location>
</feature>
<protein>
    <submittedName>
        <fullName evidence="2">Uncharacterized protein</fullName>
    </submittedName>
</protein>
<evidence type="ECO:0000313" key="3">
    <source>
        <dbReference type="Proteomes" id="UP001159363"/>
    </source>
</evidence>
<organism evidence="2 3">
    <name type="scientific">Dryococelus australis</name>
    <dbReference type="NCBI Taxonomy" id="614101"/>
    <lineage>
        <taxon>Eukaryota</taxon>
        <taxon>Metazoa</taxon>
        <taxon>Ecdysozoa</taxon>
        <taxon>Arthropoda</taxon>
        <taxon>Hexapoda</taxon>
        <taxon>Insecta</taxon>
        <taxon>Pterygota</taxon>
        <taxon>Neoptera</taxon>
        <taxon>Polyneoptera</taxon>
        <taxon>Phasmatodea</taxon>
        <taxon>Verophasmatodea</taxon>
        <taxon>Anareolatae</taxon>
        <taxon>Phasmatidae</taxon>
        <taxon>Eurycanthinae</taxon>
        <taxon>Dryococelus</taxon>
    </lineage>
</organism>
<name>A0ABQ9HCV3_9NEOP</name>
<keyword evidence="3" id="KW-1185">Reference proteome</keyword>
<comment type="caution">
    <text evidence="2">The sequence shown here is derived from an EMBL/GenBank/DDBJ whole genome shotgun (WGS) entry which is preliminary data.</text>
</comment>
<reference evidence="2 3" key="1">
    <citation type="submission" date="2023-02" db="EMBL/GenBank/DDBJ databases">
        <title>LHISI_Scaffold_Assembly.</title>
        <authorList>
            <person name="Stuart O.P."/>
            <person name="Cleave R."/>
            <person name="Magrath M.J.L."/>
            <person name="Mikheyev A.S."/>
        </authorList>
    </citation>
    <scope>NUCLEOTIDE SEQUENCE [LARGE SCALE GENOMIC DNA]</scope>
    <source>
        <strain evidence="2">Daus_M_001</strain>
        <tissue evidence="2">Leg muscle</tissue>
    </source>
</reference>
<gene>
    <name evidence="2" type="ORF">PR048_018598</name>
</gene>
<proteinExistence type="predicted"/>
<accession>A0ABQ9HCV3</accession>